<dbReference type="InterPro" id="IPR024952">
    <property type="entry name" value="LPP20-like_dom"/>
</dbReference>
<evidence type="ECO:0000259" key="2">
    <source>
        <dbReference type="Pfam" id="PF02169"/>
    </source>
</evidence>
<keyword evidence="3" id="KW-0449">Lipoprotein</keyword>
<gene>
    <name evidence="3" type="ORF">KTN04_03945</name>
</gene>
<keyword evidence="1" id="KW-0732">Signal</keyword>
<organism evidence="3 4">
    <name type="scientific">Marinobacterium weihaiense</name>
    <dbReference type="NCBI Taxonomy" id="2851016"/>
    <lineage>
        <taxon>Bacteria</taxon>
        <taxon>Pseudomonadati</taxon>
        <taxon>Pseudomonadota</taxon>
        <taxon>Gammaproteobacteria</taxon>
        <taxon>Oceanospirillales</taxon>
        <taxon>Oceanospirillaceae</taxon>
        <taxon>Marinobacterium</taxon>
    </lineage>
</organism>
<keyword evidence="4" id="KW-1185">Reference proteome</keyword>
<evidence type="ECO:0000256" key="1">
    <source>
        <dbReference type="SAM" id="SignalP"/>
    </source>
</evidence>
<sequence length="191" mass="21031">MKRVFKVSAVAGLALAIGGCAQHYNPCCGYSDTYAVTSPATYQVVKTPRTCGGPACVNDVLVISVNGYGAPKSTFENLAQRRLMAMRASELDAYRKIAEQVSGLHIMGDTRVDDFVANRDRLRSYINSFVQGATITNQEFESDGMAITTMSLKISRSQMRRIMEEERRWHANGGHLPSGAAYHHTGFAPRY</sequence>
<proteinExistence type="predicted"/>
<evidence type="ECO:0000313" key="4">
    <source>
        <dbReference type="Proteomes" id="UP000755551"/>
    </source>
</evidence>
<name>A0ABS6M892_9GAMM</name>
<reference evidence="3 4" key="1">
    <citation type="submission" date="2021-06" db="EMBL/GenBank/DDBJ databases">
        <title>Bacterium isolated from marine sediment.</title>
        <authorList>
            <person name="Zhu K.-L."/>
            <person name="Du Z.-J."/>
            <person name="Liang Q.-Y."/>
        </authorList>
    </citation>
    <scope>NUCLEOTIDE SEQUENCE [LARGE SCALE GENOMIC DNA]</scope>
    <source>
        <strain evidence="3 4">A346</strain>
    </source>
</reference>
<accession>A0ABS6M892</accession>
<dbReference type="PROSITE" id="PS51257">
    <property type="entry name" value="PROKAR_LIPOPROTEIN"/>
    <property type="match status" value="1"/>
</dbReference>
<protein>
    <submittedName>
        <fullName evidence="3">LPP20 family lipoprotein</fullName>
    </submittedName>
</protein>
<dbReference type="Proteomes" id="UP000755551">
    <property type="component" value="Unassembled WGS sequence"/>
</dbReference>
<dbReference type="Pfam" id="PF02169">
    <property type="entry name" value="LPP20"/>
    <property type="match status" value="1"/>
</dbReference>
<feature type="chain" id="PRO_5045324623" evidence="1">
    <location>
        <begin position="24"/>
        <end position="191"/>
    </location>
</feature>
<dbReference type="RefSeq" id="WP_217333919.1">
    <property type="nucleotide sequence ID" value="NZ_JAHQZT010000004.1"/>
</dbReference>
<feature type="signal peptide" evidence="1">
    <location>
        <begin position="1"/>
        <end position="23"/>
    </location>
</feature>
<comment type="caution">
    <text evidence="3">The sequence shown here is derived from an EMBL/GenBank/DDBJ whole genome shotgun (WGS) entry which is preliminary data.</text>
</comment>
<dbReference type="EMBL" id="JAHQZT010000004">
    <property type="protein sequence ID" value="MBV0932493.1"/>
    <property type="molecule type" value="Genomic_DNA"/>
</dbReference>
<evidence type="ECO:0000313" key="3">
    <source>
        <dbReference type="EMBL" id="MBV0932493.1"/>
    </source>
</evidence>
<feature type="domain" description="Lipoprotein LPP20-like" evidence="2">
    <location>
        <begin position="80"/>
        <end position="144"/>
    </location>
</feature>